<comment type="catalytic activity">
    <reaction evidence="1">
        <text>ATP + H2O = ADP + phosphate + H(+)</text>
        <dbReference type="Rhea" id="RHEA:13065"/>
        <dbReference type="ChEBI" id="CHEBI:15377"/>
        <dbReference type="ChEBI" id="CHEBI:15378"/>
        <dbReference type="ChEBI" id="CHEBI:30616"/>
        <dbReference type="ChEBI" id="CHEBI:43474"/>
        <dbReference type="ChEBI" id="CHEBI:456216"/>
        <dbReference type="EC" id="5.6.2.3"/>
    </reaction>
</comment>
<dbReference type="EC" id="5.6.2.3" evidence="1"/>
<keyword evidence="1" id="KW-0547">Nucleotide-binding</keyword>
<keyword evidence="1" id="KW-0227">DNA damage</keyword>
<feature type="domain" description="Helitron helicase-like" evidence="3">
    <location>
        <begin position="396"/>
        <end position="579"/>
    </location>
</feature>
<dbReference type="GO" id="GO:0016787">
    <property type="term" value="F:hydrolase activity"/>
    <property type="evidence" value="ECO:0007669"/>
    <property type="project" value="UniProtKB-KW"/>
</dbReference>
<organism evidence="4 5">
    <name type="scientific">Circinella minor</name>
    <dbReference type="NCBI Taxonomy" id="1195481"/>
    <lineage>
        <taxon>Eukaryota</taxon>
        <taxon>Fungi</taxon>
        <taxon>Fungi incertae sedis</taxon>
        <taxon>Mucoromycota</taxon>
        <taxon>Mucoromycotina</taxon>
        <taxon>Mucoromycetes</taxon>
        <taxon>Mucorales</taxon>
        <taxon>Lichtheimiaceae</taxon>
        <taxon>Circinella</taxon>
    </lineage>
</organism>
<keyword evidence="1" id="KW-0067">ATP-binding</keyword>
<dbReference type="InterPro" id="IPR010285">
    <property type="entry name" value="DNA_helicase_pif1-like_DEAD"/>
</dbReference>
<dbReference type="Gene3D" id="4.10.60.10">
    <property type="entry name" value="Zinc finger, CCHC-type"/>
    <property type="match status" value="1"/>
</dbReference>
<keyword evidence="1" id="KW-0378">Hydrolase</keyword>
<name>A0A8H7VDI8_9FUNG</name>
<dbReference type="Pfam" id="PF14214">
    <property type="entry name" value="Helitron_like_N"/>
    <property type="match status" value="1"/>
</dbReference>
<dbReference type="OrthoDB" id="1075553at2759"/>
<comment type="caution">
    <text evidence="4">The sequence shown here is derived from an EMBL/GenBank/DDBJ whole genome shotgun (WGS) entry which is preliminary data.</text>
</comment>
<dbReference type="GO" id="GO:0006281">
    <property type="term" value="P:DNA repair"/>
    <property type="evidence" value="ECO:0007669"/>
    <property type="project" value="UniProtKB-KW"/>
</dbReference>
<comment type="similarity">
    <text evidence="1">Belongs to the helicase family.</text>
</comment>
<protein>
    <recommendedName>
        <fullName evidence="1">ATP-dependent DNA helicase</fullName>
        <ecNumber evidence="1">5.6.2.3</ecNumber>
    </recommendedName>
</protein>
<keyword evidence="5" id="KW-1185">Reference proteome</keyword>
<dbReference type="PANTHER" id="PTHR45786:SF74">
    <property type="entry name" value="ATP-DEPENDENT DNA HELICASE"/>
    <property type="match status" value="1"/>
</dbReference>
<dbReference type="AlphaFoldDB" id="A0A8H7VDI8"/>
<feature type="domain" description="DNA helicase Pif1-like DEAD-box helicase" evidence="2">
    <location>
        <begin position="993"/>
        <end position="1079"/>
    </location>
</feature>
<dbReference type="GO" id="GO:0006310">
    <property type="term" value="P:DNA recombination"/>
    <property type="evidence" value="ECO:0007669"/>
    <property type="project" value="UniProtKB-KW"/>
</dbReference>
<evidence type="ECO:0000313" key="5">
    <source>
        <dbReference type="Proteomes" id="UP000646827"/>
    </source>
</evidence>
<dbReference type="InterPro" id="IPR027417">
    <property type="entry name" value="P-loop_NTPase"/>
</dbReference>
<evidence type="ECO:0000313" key="4">
    <source>
        <dbReference type="EMBL" id="KAG2216455.1"/>
    </source>
</evidence>
<dbReference type="Proteomes" id="UP000646827">
    <property type="component" value="Unassembled WGS sequence"/>
</dbReference>
<dbReference type="InterPro" id="IPR025476">
    <property type="entry name" value="Helitron_helicase-like"/>
</dbReference>
<dbReference type="Pfam" id="PF05970">
    <property type="entry name" value="PIF1"/>
    <property type="match status" value="1"/>
</dbReference>
<feature type="non-terminal residue" evidence="4">
    <location>
        <position position="1"/>
    </location>
</feature>
<evidence type="ECO:0000259" key="3">
    <source>
        <dbReference type="Pfam" id="PF14214"/>
    </source>
</evidence>
<dbReference type="GO" id="GO:0005524">
    <property type="term" value="F:ATP binding"/>
    <property type="evidence" value="ECO:0007669"/>
    <property type="project" value="UniProtKB-KW"/>
</dbReference>
<keyword evidence="1" id="KW-0347">Helicase</keyword>
<accession>A0A8H7VDI8</accession>
<comment type="cofactor">
    <cofactor evidence="1">
        <name>Mg(2+)</name>
        <dbReference type="ChEBI" id="CHEBI:18420"/>
    </cofactor>
</comment>
<keyword evidence="1" id="KW-0234">DNA repair</keyword>
<dbReference type="EMBL" id="JAEPRB010000402">
    <property type="protein sequence ID" value="KAG2216455.1"/>
    <property type="molecule type" value="Genomic_DNA"/>
</dbReference>
<evidence type="ECO:0000256" key="1">
    <source>
        <dbReference type="RuleBase" id="RU363044"/>
    </source>
</evidence>
<proteinExistence type="inferred from homology"/>
<dbReference type="GO" id="GO:0043139">
    <property type="term" value="F:5'-3' DNA helicase activity"/>
    <property type="evidence" value="ECO:0007669"/>
    <property type="project" value="UniProtKB-EC"/>
</dbReference>
<gene>
    <name evidence="4" type="ORF">INT45_014174</name>
</gene>
<evidence type="ECO:0000259" key="2">
    <source>
        <dbReference type="Pfam" id="PF05970"/>
    </source>
</evidence>
<sequence length="1156" mass="131203">CLNNPNRLAIGNHNETEEREFNFVQTSTAIGAPVCSSCGQEGHQRVTHRDCLNNPNRLAIRERNESDARDLELVHKSSENAVPVCSSCGQEGHTRVTHRDCLNNPNNRNESETAHNVARVSSNTILQRHFLGSMNIECTDCHAQLWGKPRFNSCCQQGSVQLPELSPAPTEIIQRLHDTDPNSVNFRSNICAYNNVLSFTSLGANIDHTVANARGGAYNFRIQGSMYHSIGSLLPNENEAPAFAQIYVLDTSSAETANRHAVAPVPLNDTILQQLQNMMHRLNPFVTSFQSMAEVSRTHGIDNVRMVIRSENTPDHRRYNAPTANEIGILIVGNDGNENAGMRDIILRTRADGLERISEMHRFYDALHYVLLFPQGDEGWTIEARSGTHKITVMEWYKYRLMVHGNAREDNYLHRFGKLFQQFIVDMYVKMEANCLGFIRHNQSRLRADLYRNVADAMHVGDNDMATVGKRVILPSSFIGSPRHMQQLYQDAMSIVRRFGKPDLFVTMTTNPRWPEIEDSLLPGQRASDRPDLTTRVFRLKLKELMDDLTKHMVLGKVIGHVHTIEFQKRGLPHAHILLILANEDKPQTGADCDDIVSAELPDAEQYPDARATVERHMIHGPCGLLNPRSPCMEDGRCTKRFPKEFDDNTQINEDGYPVYRRHNNGVYVVKHGNRIDNRWVVPHNVYLCTKYDSHINVEIWTSIQSIKYVYKYVFKGHDRSSAAIIQRTGTNSEGNNENDEAVDEIRTFLDARYVSASEGCWQNEHTVHFEEGENPEAVVGRAHETTLTAWFQYNQHHQHARQILYPDFPEQHKLRERGFGGTIGRIYAVSPREVQKYHLRLLLYHVPGATSFDDLRTINSGTPEQQLLPSFQAAARAHGLLTDQQEWSDCLDQAATYQYLYALRHLFAIILVFCHPENPHTLWLEHRNNMSEDFLGAARQDLNDPELQFTDAIYNQALLDIESVLIPLSRSLREFDGFIRPEPVYDERQFEFNNNQQAIYDAINRSIAAPQQQSKLHFVDSPGGTGKTYLFNAILENIRRTNSIALAVATSGTAGLLLDGGRTAHSTFKIPLETSETGRTYRAHQNAAIINEATTGDPSVERNDGDTRMDIDNNYYDAVNDNNVADYDYGYDEDYNDEGEYADGKLTFVAGINNI</sequence>
<dbReference type="Gene3D" id="3.40.50.300">
    <property type="entry name" value="P-loop containing nucleotide triphosphate hydrolases"/>
    <property type="match status" value="1"/>
</dbReference>
<dbReference type="PANTHER" id="PTHR45786">
    <property type="entry name" value="DNA BINDING PROTEIN-LIKE"/>
    <property type="match status" value="1"/>
</dbReference>
<dbReference type="SUPFAM" id="SSF52540">
    <property type="entry name" value="P-loop containing nucleoside triphosphate hydrolases"/>
    <property type="match status" value="1"/>
</dbReference>
<reference evidence="4 5" key="1">
    <citation type="submission" date="2020-12" db="EMBL/GenBank/DDBJ databases">
        <title>Metabolic potential, ecology and presence of endohyphal bacteria is reflected in genomic diversity of Mucoromycotina.</title>
        <authorList>
            <person name="Muszewska A."/>
            <person name="Okrasinska A."/>
            <person name="Steczkiewicz K."/>
            <person name="Drgas O."/>
            <person name="Orlowska M."/>
            <person name="Perlinska-Lenart U."/>
            <person name="Aleksandrzak-Piekarczyk T."/>
            <person name="Szatraj K."/>
            <person name="Zielenkiewicz U."/>
            <person name="Pilsyk S."/>
            <person name="Malc E."/>
            <person name="Mieczkowski P."/>
            <person name="Kruszewska J.S."/>
            <person name="Biernat P."/>
            <person name="Pawlowska J."/>
        </authorList>
    </citation>
    <scope>NUCLEOTIDE SEQUENCE [LARGE SCALE GENOMIC DNA]</scope>
    <source>
        <strain evidence="4 5">CBS 142.35</strain>
    </source>
</reference>
<dbReference type="GO" id="GO:0000723">
    <property type="term" value="P:telomere maintenance"/>
    <property type="evidence" value="ECO:0007669"/>
    <property type="project" value="InterPro"/>
</dbReference>
<keyword evidence="1" id="KW-0233">DNA recombination</keyword>